<dbReference type="Proteomes" id="UP000885680">
    <property type="component" value="Unassembled WGS sequence"/>
</dbReference>
<reference evidence="3" key="1">
    <citation type="journal article" date="2020" name="mSystems">
        <title>Genome- and Community-Level Interaction Insights into Carbon Utilization and Element Cycling Functions of Hydrothermarchaeota in Hydrothermal Sediment.</title>
        <authorList>
            <person name="Zhou Z."/>
            <person name="Liu Y."/>
            <person name="Xu W."/>
            <person name="Pan J."/>
            <person name="Luo Z.H."/>
            <person name="Li M."/>
        </authorList>
    </citation>
    <scope>NUCLEOTIDE SEQUENCE</scope>
    <source>
        <strain evidence="3">HyVt-347</strain>
    </source>
</reference>
<dbReference type="SUPFAM" id="SSF46955">
    <property type="entry name" value="Putative DNA-binding domain"/>
    <property type="match status" value="1"/>
</dbReference>
<evidence type="ECO:0000259" key="2">
    <source>
        <dbReference type="PROSITE" id="PS50937"/>
    </source>
</evidence>
<evidence type="ECO:0000313" key="3">
    <source>
        <dbReference type="EMBL" id="HEU03349.1"/>
    </source>
</evidence>
<feature type="domain" description="HTH merR-type" evidence="2">
    <location>
        <begin position="1"/>
        <end position="58"/>
    </location>
</feature>
<proteinExistence type="predicted"/>
<comment type="caution">
    <text evidence="3">The sequence shown here is derived from an EMBL/GenBank/DDBJ whole genome shotgun (WGS) entry which is preliminary data.</text>
</comment>
<dbReference type="Pfam" id="PF13411">
    <property type="entry name" value="MerR_1"/>
    <property type="match status" value="1"/>
</dbReference>
<dbReference type="GO" id="GO:0003677">
    <property type="term" value="F:DNA binding"/>
    <property type="evidence" value="ECO:0007669"/>
    <property type="project" value="UniProtKB-KW"/>
</dbReference>
<dbReference type="Gene3D" id="1.10.1660.10">
    <property type="match status" value="1"/>
</dbReference>
<dbReference type="InterPro" id="IPR000551">
    <property type="entry name" value="MerR-type_HTH_dom"/>
</dbReference>
<organism evidence="3 4">
    <name type="scientific">Aurantimonas coralicida</name>
    <dbReference type="NCBI Taxonomy" id="182270"/>
    <lineage>
        <taxon>Bacteria</taxon>
        <taxon>Pseudomonadati</taxon>
        <taxon>Pseudomonadota</taxon>
        <taxon>Alphaproteobacteria</taxon>
        <taxon>Hyphomicrobiales</taxon>
        <taxon>Aurantimonadaceae</taxon>
        <taxon>Aurantimonas</taxon>
    </lineage>
</organism>
<dbReference type="SMART" id="SM00422">
    <property type="entry name" value="HTH_MERR"/>
    <property type="match status" value="1"/>
</dbReference>
<dbReference type="EMBL" id="DRGN01000343">
    <property type="protein sequence ID" value="HEU03349.1"/>
    <property type="molecule type" value="Genomic_DNA"/>
</dbReference>
<dbReference type="PANTHER" id="PTHR30204">
    <property type="entry name" value="REDOX-CYCLING DRUG-SENSING TRANSCRIPTIONAL ACTIVATOR SOXR"/>
    <property type="match status" value="1"/>
</dbReference>
<dbReference type="CDD" id="cd01109">
    <property type="entry name" value="HTH_YyaN"/>
    <property type="match status" value="1"/>
</dbReference>
<sequence>MSIDTIRYYEKAGICPAVRRGSDGKRRFSPEDVDWLTLLASLRETGMPTKTMKYFAGLYQQGDGTVSERKRMLLEHEKRLQVQQASLAKCRNLLTHKLARYDDILGGKS</sequence>
<dbReference type="GO" id="GO:0003700">
    <property type="term" value="F:DNA-binding transcription factor activity"/>
    <property type="evidence" value="ECO:0007669"/>
    <property type="project" value="InterPro"/>
</dbReference>
<evidence type="ECO:0000313" key="4">
    <source>
        <dbReference type="Proteomes" id="UP000885680"/>
    </source>
</evidence>
<dbReference type="PANTHER" id="PTHR30204:SF98">
    <property type="entry name" value="HTH-TYPE TRANSCRIPTIONAL REGULATOR ADHR"/>
    <property type="match status" value="1"/>
</dbReference>
<keyword evidence="1" id="KW-0238">DNA-binding</keyword>
<evidence type="ECO:0000256" key="1">
    <source>
        <dbReference type="ARBA" id="ARBA00023125"/>
    </source>
</evidence>
<dbReference type="AlphaFoldDB" id="A0A9C9TJE9"/>
<accession>A0A9C9TJE9</accession>
<dbReference type="InterPro" id="IPR047057">
    <property type="entry name" value="MerR_fam"/>
</dbReference>
<dbReference type="PROSITE" id="PS50937">
    <property type="entry name" value="HTH_MERR_2"/>
    <property type="match status" value="1"/>
</dbReference>
<name>A0A9C9TJE9_9HYPH</name>
<gene>
    <name evidence="3" type="ORF">ENH89_24160</name>
</gene>
<protein>
    <submittedName>
        <fullName evidence="3">MerR family transcriptional regulator</fullName>
    </submittedName>
</protein>
<dbReference type="InterPro" id="IPR009061">
    <property type="entry name" value="DNA-bd_dom_put_sf"/>
</dbReference>